<protein>
    <submittedName>
        <fullName evidence="2">Uncharacterized protein</fullName>
    </submittedName>
</protein>
<keyword evidence="3" id="KW-1185">Reference proteome</keyword>
<evidence type="ECO:0000313" key="3">
    <source>
        <dbReference type="Proteomes" id="UP001565369"/>
    </source>
</evidence>
<dbReference type="EMBL" id="JBGBZJ010000002">
    <property type="protein sequence ID" value="MEY9451491.1"/>
    <property type="molecule type" value="Genomic_DNA"/>
</dbReference>
<accession>A0ABV4FIU9</accession>
<feature type="region of interest" description="Disordered" evidence="1">
    <location>
        <begin position="78"/>
        <end position="99"/>
    </location>
</feature>
<dbReference type="Proteomes" id="UP001565369">
    <property type="component" value="Unassembled WGS sequence"/>
</dbReference>
<evidence type="ECO:0000313" key="2">
    <source>
        <dbReference type="EMBL" id="MEY9451491.1"/>
    </source>
</evidence>
<proteinExistence type="predicted"/>
<organism evidence="2 3">
    <name type="scientific">Bradyrhizobium ottawaense</name>
    <dbReference type="NCBI Taxonomy" id="931866"/>
    <lineage>
        <taxon>Bacteria</taxon>
        <taxon>Pseudomonadati</taxon>
        <taxon>Pseudomonadota</taxon>
        <taxon>Alphaproteobacteria</taxon>
        <taxon>Hyphomicrobiales</taxon>
        <taxon>Nitrobacteraceae</taxon>
        <taxon>Bradyrhizobium</taxon>
    </lineage>
</organism>
<reference evidence="2 3" key="1">
    <citation type="submission" date="2024-07" db="EMBL/GenBank/DDBJ databases">
        <title>Genomic Encyclopedia of Type Strains, Phase V (KMG-V): Genome sequencing to study the core and pangenomes of soil and plant-associated prokaryotes.</title>
        <authorList>
            <person name="Whitman W."/>
        </authorList>
    </citation>
    <scope>NUCLEOTIDE SEQUENCE [LARGE SCALE GENOMIC DNA]</scope>
    <source>
        <strain evidence="2 3">USDA 152</strain>
    </source>
</reference>
<gene>
    <name evidence="2" type="ORF">ABIG07_000439</name>
</gene>
<comment type="caution">
    <text evidence="2">The sequence shown here is derived from an EMBL/GenBank/DDBJ whole genome shotgun (WGS) entry which is preliminary data.</text>
</comment>
<name>A0ABV4FIU9_9BRAD</name>
<dbReference type="GeneID" id="92958803"/>
<sequence>MTIDTIEELRAELRECVFTPAERKALERELAELIRQRNYSATIRMRARIASRIDAPGPDRLPHLFCSWLGLRRRPGAEMAGVSEPPASSAGSRYIIALS</sequence>
<evidence type="ECO:0000256" key="1">
    <source>
        <dbReference type="SAM" id="MobiDB-lite"/>
    </source>
</evidence>
<dbReference type="RefSeq" id="WP_041482968.1">
    <property type="nucleotide sequence ID" value="NZ_JBGBZG010000003.1"/>
</dbReference>